<dbReference type="Proteomes" id="UP000006380">
    <property type="component" value="Chromosome"/>
</dbReference>
<dbReference type="STRING" id="360105.CCV52592_2207"/>
<evidence type="ECO:0000256" key="2">
    <source>
        <dbReference type="ARBA" id="ARBA00022448"/>
    </source>
</evidence>
<keyword evidence="3 4" id="KW-0732">Signal</keyword>
<dbReference type="PANTHER" id="PTHR34596">
    <property type="entry name" value="CHITOPORIN"/>
    <property type="match status" value="1"/>
</dbReference>
<evidence type="ECO:0000313" key="6">
    <source>
        <dbReference type="Proteomes" id="UP000006380"/>
    </source>
</evidence>
<sequence>MKLGKLSLVAAVALGCLSYANAADTLAEAFTKGKLSGTIKATYADQTDERLPINNENIFGIGLELGYVTDPLYGFRIGATGQAYGSPFSPEKNAKTMYDKEWYANGAVLSELYLGYSIGKTDIKAGRQYYVSPLVAGNYTRAFKEAFEGVSIENKDIPDTSLRAAWFYKFQGRSKVAMDRADSKFDRDDVGRAPTFKDRVIFGGLGPYALKFDNIFTGAISNQSIPGLKLTAAYARATEVEYFANSKDDVNLYNLEANYKLPFDAFKLGFDVMYKGSRVNGAMDNAHLDGDMWNFRVGISELFGFSASYAYSTVSDDDAMILGIGNGPGSYTALPIRGPFVFTNYAGMDIHKITLGYDFGAIGVKGLKTSLQWLKGEQDTLSHNTHKGGSIGQQKGTHMDVKGWAAIASYDIPYVKGLSASATYVALERENHAANGAVTKPDNNELWLQLTYKFNLLN</sequence>
<dbReference type="InterPro" id="IPR005318">
    <property type="entry name" value="OM_porin_bac"/>
</dbReference>
<dbReference type="HOGENOM" id="CLU_052660_1_0_7"/>
<name>A7GZS1_CAMC5</name>
<gene>
    <name evidence="5" type="ORF">CCV52592_2207</name>
</gene>
<dbReference type="InterPro" id="IPR023614">
    <property type="entry name" value="Porin_dom_sf"/>
</dbReference>
<evidence type="ECO:0000313" key="5">
    <source>
        <dbReference type="EMBL" id="ABS50412.1"/>
    </source>
</evidence>
<dbReference type="AlphaFoldDB" id="A7GZS1"/>
<dbReference type="SUPFAM" id="SSF56935">
    <property type="entry name" value="Porins"/>
    <property type="match status" value="1"/>
</dbReference>
<comment type="similarity">
    <text evidence="1">Belongs to the outer membrane porin (Opr) (TC 1.B.25) family.</text>
</comment>
<dbReference type="PROSITE" id="PS51257">
    <property type="entry name" value="PROKAR_LIPOPROTEIN"/>
    <property type="match status" value="1"/>
</dbReference>
<keyword evidence="2" id="KW-0813">Transport</keyword>
<evidence type="ECO:0000256" key="1">
    <source>
        <dbReference type="ARBA" id="ARBA00009075"/>
    </source>
</evidence>
<dbReference type="OrthoDB" id="5338521at2"/>
<feature type="signal peptide" evidence="4">
    <location>
        <begin position="1"/>
        <end position="22"/>
    </location>
</feature>
<protein>
    <submittedName>
        <fullName evidence="5">Outer membrane porin, OprD family</fullName>
    </submittedName>
</protein>
<dbReference type="GO" id="GO:0016020">
    <property type="term" value="C:membrane"/>
    <property type="evidence" value="ECO:0007669"/>
    <property type="project" value="InterPro"/>
</dbReference>
<feature type="chain" id="PRO_5002709745" evidence="4">
    <location>
        <begin position="23"/>
        <end position="458"/>
    </location>
</feature>
<dbReference type="Gene3D" id="2.40.160.10">
    <property type="entry name" value="Porin"/>
    <property type="match status" value="1"/>
</dbReference>
<dbReference type="EMBL" id="CP000767">
    <property type="protein sequence ID" value="ABS50412.1"/>
    <property type="molecule type" value="Genomic_DNA"/>
</dbReference>
<evidence type="ECO:0000256" key="3">
    <source>
        <dbReference type="ARBA" id="ARBA00022729"/>
    </source>
</evidence>
<dbReference type="PANTHER" id="PTHR34596:SF2">
    <property type="entry name" value="CHITOPORIN"/>
    <property type="match status" value="1"/>
</dbReference>
<keyword evidence="6" id="KW-1185">Reference proteome</keyword>
<reference evidence="5" key="1">
    <citation type="submission" date="2016-07" db="EMBL/GenBank/DDBJ databases">
        <title>Comparative genomics of the Campylobacter concisus group.</title>
        <authorList>
            <person name="Miller W.G."/>
            <person name="Yee E."/>
            <person name="Chapman M.H."/>
            <person name="Huynh S."/>
            <person name="Bono J.L."/>
            <person name="On S.L.W."/>
            <person name="StLeger J."/>
            <person name="Foster G."/>
            <person name="Parker C.T."/>
        </authorList>
    </citation>
    <scope>NUCLEOTIDE SEQUENCE</scope>
    <source>
        <strain evidence="5">525.92</strain>
    </source>
</reference>
<dbReference type="Pfam" id="PF03573">
    <property type="entry name" value="OprD"/>
    <property type="match status" value="1"/>
</dbReference>
<dbReference type="GO" id="GO:0015288">
    <property type="term" value="F:porin activity"/>
    <property type="evidence" value="ECO:0007669"/>
    <property type="project" value="TreeGrafter"/>
</dbReference>
<organism evidence="5 6">
    <name type="scientific">Campylobacter curvus (strain 525.92)</name>
    <dbReference type="NCBI Taxonomy" id="360105"/>
    <lineage>
        <taxon>Bacteria</taxon>
        <taxon>Pseudomonadati</taxon>
        <taxon>Campylobacterota</taxon>
        <taxon>Epsilonproteobacteria</taxon>
        <taxon>Campylobacterales</taxon>
        <taxon>Campylobacteraceae</taxon>
        <taxon>Campylobacter</taxon>
    </lineage>
</organism>
<dbReference type="KEGG" id="ccv:CCV52592_2207"/>
<evidence type="ECO:0000256" key="4">
    <source>
        <dbReference type="SAM" id="SignalP"/>
    </source>
</evidence>
<accession>A7GZS1</accession>
<proteinExistence type="inferred from homology"/>
<dbReference type="RefSeq" id="WP_011992571.1">
    <property type="nucleotide sequence ID" value="NC_009715.2"/>
</dbReference>